<dbReference type="InterPro" id="IPR029058">
    <property type="entry name" value="AB_hydrolase_fold"/>
</dbReference>
<reference evidence="2 3" key="1">
    <citation type="submission" date="2023-11" db="EMBL/GenBank/DDBJ databases">
        <authorList>
            <person name="Xu M."/>
            <person name="Jiang T."/>
        </authorList>
    </citation>
    <scope>NUCLEOTIDE SEQUENCE [LARGE SCALE GENOMIC DNA]</scope>
    <source>
        <strain evidence="2 3">SD</strain>
    </source>
</reference>
<dbReference type="Proteomes" id="UP001277761">
    <property type="component" value="Unassembled WGS sequence"/>
</dbReference>
<proteinExistence type="predicted"/>
<dbReference type="RefSeq" id="WP_319955040.1">
    <property type="nucleotide sequence ID" value="NZ_JAXAVX010000009.1"/>
</dbReference>
<accession>A0ABU4VQ42</accession>
<dbReference type="EMBL" id="JAXAVX010000009">
    <property type="protein sequence ID" value="MDX8152885.1"/>
    <property type="molecule type" value="Genomic_DNA"/>
</dbReference>
<dbReference type="PANTHER" id="PTHR46438">
    <property type="entry name" value="ALPHA/BETA-HYDROLASES SUPERFAMILY PROTEIN"/>
    <property type="match status" value="1"/>
</dbReference>
<protein>
    <submittedName>
        <fullName evidence="2">Alpha/beta fold hydrolase</fullName>
    </submittedName>
</protein>
<feature type="domain" description="AB hydrolase-1" evidence="1">
    <location>
        <begin position="13"/>
        <end position="249"/>
    </location>
</feature>
<dbReference type="Gene3D" id="3.40.50.1820">
    <property type="entry name" value="alpha/beta hydrolase"/>
    <property type="match status" value="1"/>
</dbReference>
<sequence length="257" mass="26748">MLAHDQVGSGPPLVLLHFLGGHRQVWRPVLPRLSAERTVIAVDLPGFGDSRPLPGSPTLPRLAEAVRQTIEELGIERPAVAGIAVGGGIAVELALSQAVSAAVAINPIGFASRAEAAFAKASMRATHAACRALGGQADFLASPKPLRAALGAQMFAKPWDVPAEDLAGLARSVAQSPGTVPVMRATFGAEIAGGASAAPLTVAWGQRDALLLPRQGRRVIERLPFARLVPLPGCGHVPLWDDPNRVADVMLEGTRIP</sequence>
<keyword evidence="2" id="KW-0378">Hydrolase</keyword>
<comment type="caution">
    <text evidence="2">The sequence shown here is derived from an EMBL/GenBank/DDBJ whole genome shotgun (WGS) entry which is preliminary data.</text>
</comment>
<evidence type="ECO:0000313" key="2">
    <source>
        <dbReference type="EMBL" id="MDX8152885.1"/>
    </source>
</evidence>
<keyword evidence="3" id="KW-1185">Reference proteome</keyword>
<evidence type="ECO:0000259" key="1">
    <source>
        <dbReference type="Pfam" id="PF12697"/>
    </source>
</evidence>
<name>A0ABU4VQ42_9ACTN</name>
<evidence type="ECO:0000313" key="3">
    <source>
        <dbReference type="Proteomes" id="UP001277761"/>
    </source>
</evidence>
<gene>
    <name evidence="2" type="ORF">SK069_14885</name>
</gene>
<organism evidence="2 3">
    <name type="scientific">Patulibacter brassicae</name>
    <dbReference type="NCBI Taxonomy" id="1705717"/>
    <lineage>
        <taxon>Bacteria</taxon>
        <taxon>Bacillati</taxon>
        <taxon>Actinomycetota</taxon>
        <taxon>Thermoleophilia</taxon>
        <taxon>Solirubrobacterales</taxon>
        <taxon>Patulibacteraceae</taxon>
        <taxon>Patulibacter</taxon>
    </lineage>
</organism>
<dbReference type="SUPFAM" id="SSF53474">
    <property type="entry name" value="alpha/beta-Hydrolases"/>
    <property type="match status" value="1"/>
</dbReference>
<dbReference type="Pfam" id="PF12697">
    <property type="entry name" value="Abhydrolase_6"/>
    <property type="match status" value="1"/>
</dbReference>
<dbReference type="InterPro" id="IPR000073">
    <property type="entry name" value="AB_hydrolase_1"/>
</dbReference>
<dbReference type="GO" id="GO:0016787">
    <property type="term" value="F:hydrolase activity"/>
    <property type="evidence" value="ECO:0007669"/>
    <property type="project" value="UniProtKB-KW"/>
</dbReference>
<dbReference type="PANTHER" id="PTHR46438:SF11">
    <property type="entry name" value="LIPASE-RELATED"/>
    <property type="match status" value="1"/>
</dbReference>